<dbReference type="EMBL" id="BK015370">
    <property type="protein sequence ID" value="DAE03695.1"/>
    <property type="molecule type" value="Genomic_DNA"/>
</dbReference>
<reference evidence="1" key="1">
    <citation type="journal article" date="2021" name="Proc. Natl. Acad. Sci. U.S.A.">
        <title>A Catalog of Tens of Thousands of Viruses from Human Metagenomes Reveals Hidden Associations with Chronic Diseases.</title>
        <authorList>
            <person name="Tisza M.J."/>
            <person name="Buck C.B."/>
        </authorList>
    </citation>
    <scope>NUCLEOTIDE SEQUENCE</scope>
    <source>
        <strain evidence="1">CtMYJ33</strain>
    </source>
</reference>
<accession>A0A8S5P930</accession>
<name>A0A8S5P930_9CAUD</name>
<evidence type="ECO:0000313" key="1">
    <source>
        <dbReference type="EMBL" id="DAE03695.1"/>
    </source>
</evidence>
<organism evidence="1">
    <name type="scientific">Siphoviridae sp. ctMYJ33</name>
    <dbReference type="NCBI Taxonomy" id="2825461"/>
    <lineage>
        <taxon>Viruses</taxon>
        <taxon>Duplodnaviria</taxon>
        <taxon>Heunggongvirae</taxon>
        <taxon>Uroviricota</taxon>
        <taxon>Caudoviricetes</taxon>
    </lineage>
</organism>
<sequence length="104" mass="12824">MEIPKKIREQLDKLYEADDNQDYIVGLQNQYIPKKGSVFVIRHYHHIDRNRNNNELWNLVPLTYNQHIIEVHTKNNQEVKDLIYDFMVEKFPEHEEHYKKYLKE</sequence>
<proteinExistence type="predicted"/>
<protein>
    <submittedName>
        <fullName evidence="1">Uncharacterized protein</fullName>
    </submittedName>
</protein>